<dbReference type="Pfam" id="PF13306">
    <property type="entry name" value="LRR_5"/>
    <property type="match status" value="3"/>
</dbReference>
<dbReference type="Gene3D" id="3.80.10.10">
    <property type="entry name" value="Ribonuclease Inhibitor"/>
    <property type="match status" value="2"/>
</dbReference>
<dbReference type="PANTHER" id="PTHR45661">
    <property type="entry name" value="SURFACE ANTIGEN"/>
    <property type="match status" value="1"/>
</dbReference>
<name>A0A9D1I4K2_9FIRM</name>
<feature type="region of interest" description="Disordered" evidence="1">
    <location>
        <begin position="64"/>
        <end position="89"/>
    </location>
</feature>
<dbReference type="EMBL" id="DVMO01000023">
    <property type="protein sequence ID" value="HIU27033.1"/>
    <property type="molecule type" value="Genomic_DNA"/>
</dbReference>
<proteinExistence type="predicted"/>
<dbReference type="InterPro" id="IPR026906">
    <property type="entry name" value="LRR_5"/>
</dbReference>
<reference evidence="2" key="2">
    <citation type="journal article" date="2021" name="PeerJ">
        <title>Extensive microbial diversity within the chicken gut microbiome revealed by metagenomics and culture.</title>
        <authorList>
            <person name="Gilroy R."/>
            <person name="Ravi A."/>
            <person name="Getino M."/>
            <person name="Pursley I."/>
            <person name="Horton D.L."/>
            <person name="Alikhan N.F."/>
            <person name="Baker D."/>
            <person name="Gharbi K."/>
            <person name="Hall N."/>
            <person name="Watson M."/>
            <person name="Adriaenssens E.M."/>
            <person name="Foster-Nyarko E."/>
            <person name="Jarju S."/>
            <person name="Secka A."/>
            <person name="Antonio M."/>
            <person name="Oren A."/>
            <person name="Chaudhuri R.R."/>
            <person name="La Ragione R."/>
            <person name="Hildebrand F."/>
            <person name="Pallen M.J."/>
        </authorList>
    </citation>
    <scope>NUCLEOTIDE SEQUENCE</scope>
    <source>
        <strain evidence="2">11300</strain>
    </source>
</reference>
<feature type="compositionally biased region" description="Polar residues" evidence="1">
    <location>
        <begin position="64"/>
        <end position="80"/>
    </location>
</feature>
<evidence type="ECO:0000313" key="2">
    <source>
        <dbReference type="EMBL" id="HIU27033.1"/>
    </source>
</evidence>
<dbReference type="InterPro" id="IPR032675">
    <property type="entry name" value="LRR_dom_sf"/>
</dbReference>
<dbReference type="Proteomes" id="UP000824091">
    <property type="component" value="Unassembled WGS sequence"/>
</dbReference>
<comment type="caution">
    <text evidence="2">The sequence shown here is derived from an EMBL/GenBank/DDBJ whole genome shotgun (WGS) entry which is preliminary data.</text>
</comment>
<accession>A0A9D1I4K2</accession>
<reference evidence="2" key="1">
    <citation type="submission" date="2020-10" db="EMBL/GenBank/DDBJ databases">
        <authorList>
            <person name="Gilroy R."/>
        </authorList>
    </citation>
    <scope>NUCLEOTIDE SEQUENCE</scope>
    <source>
        <strain evidence="2">11300</strain>
    </source>
</reference>
<evidence type="ECO:0000313" key="3">
    <source>
        <dbReference type="Proteomes" id="UP000824091"/>
    </source>
</evidence>
<sequence>MEEKMINDQMQKYNKLRSKGEKAEKAAFRSELNELFLKDSNIRDGYTQFIDAMVSGADKVDKANNANGTRNADGTNNASSADGPAGETEHMEGFFSQPYTKMIKARKNIICLTPCYAISFDPELCGDESAELKIAKYKDVRVYDSPDCACALDIYFGKKADLQCKIEYKNPEEKAEKEKAIKQYLALMDNYFYGEAIEMGISSRWRSRYGSSWKKEISNEMRIAQSSVSSAIKKAELDKEKAVMAARLFGTSTTRKNFTVENGVIKKYDRTIKDVVVPKGLGKVVGPAFQNTDRINSIVLPEGIEEIQKQAFGWCRNLKKITIPQTVKSIKNEAFIGCTNLVSITLPEGIKSIPKRLFAHCRALEEVIIPGTVTSIGQEAFIDCPRLRRIVLPDSVRTVGIDAFKGCSSLERVSMGSKIKVVPDYLFSGLESLREVIVSQDIKEIGRRSFAECPELKGLYTAENNTPTFHKLEKVGERAFYHCGSFCDLEIGDQTEWHRKNCFDGTPWLKARAEAGYIIDGDYLENYTGKDEITEIPVGVTTIGREAFCENTYIKEVRIPYGVCEIGASAFARCENLRIIYIPDSVTAIADTAFKDDKHLIIRCSRDSAASKFQRAHGFQAEYVPNNIPKEENTWTNWTEK</sequence>
<organism evidence="2 3">
    <name type="scientific">Candidatus Fimisoma avicola</name>
    <dbReference type="NCBI Taxonomy" id="2840826"/>
    <lineage>
        <taxon>Bacteria</taxon>
        <taxon>Bacillati</taxon>
        <taxon>Bacillota</taxon>
        <taxon>Clostridia</taxon>
        <taxon>Eubacteriales</taxon>
        <taxon>Candidatus Fimisoma</taxon>
    </lineage>
</organism>
<dbReference type="PANTHER" id="PTHR45661:SF3">
    <property type="entry name" value="IG-LIKE DOMAIN-CONTAINING PROTEIN"/>
    <property type="match status" value="1"/>
</dbReference>
<dbReference type="AlphaFoldDB" id="A0A9D1I4K2"/>
<gene>
    <name evidence="2" type="ORF">IAD16_01465</name>
</gene>
<dbReference type="SUPFAM" id="SSF52058">
    <property type="entry name" value="L domain-like"/>
    <property type="match status" value="1"/>
</dbReference>
<evidence type="ECO:0000256" key="1">
    <source>
        <dbReference type="SAM" id="MobiDB-lite"/>
    </source>
</evidence>
<dbReference type="InterPro" id="IPR053139">
    <property type="entry name" value="Surface_bspA-like"/>
</dbReference>
<protein>
    <submittedName>
        <fullName evidence="2">Leucine-rich repeat domain-containing protein</fullName>
    </submittedName>
</protein>